<evidence type="ECO:0000256" key="1">
    <source>
        <dbReference type="ARBA" id="ARBA00022679"/>
    </source>
</evidence>
<protein>
    <submittedName>
        <fullName evidence="4">Sulfurtransferase</fullName>
    </submittedName>
</protein>
<dbReference type="GO" id="GO:0004792">
    <property type="term" value="F:thiosulfate-cyanide sulfurtransferase activity"/>
    <property type="evidence" value="ECO:0007669"/>
    <property type="project" value="InterPro"/>
</dbReference>
<dbReference type="InterPro" id="IPR036873">
    <property type="entry name" value="Rhodanese-like_dom_sf"/>
</dbReference>
<evidence type="ECO:0000256" key="2">
    <source>
        <dbReference type="ARBA" id="ARBA00022737"/>
    </source>
</evidence>
<dbReference type="SMART" id="SM00450">
    <property type="entry name" value="RHOD"/>
    <property type="match status" value="2"/>
</dbReference>
<dbReference type="Gene3D" id="3.40.250.10">
    <property type="entry name" value="Rhodanese-like domain"/>
    <property type="match status" value="2"/>
</dbReference>
<reference evidence="4 5" key="1">
    <citation type="journal article" date="2010" name="Int. J. Syst. Evol. Microbiol.">
        <title>Bacillus horneckiae sp. nov., isolated from a spacecraft-assembly clean room.</title>
        <authorList>
            <person name="Vaishampayan P."/>
            <person name="Probst A."/>
            <person name="Krishnamurthi S."/>
            <person name="Ghosh S."/>
            <person name="Osman S."/>
            <person name="McDowall A."/>
            <person name="Ruckmani A."/>
            <person name="Mayilraj S."/>
            <person name="Venkateswaran K."/>
        </authorList>
    </citation>
    <scope>NUCLEOTIDE SEQUENCE [LARGE SCALE GENOMIC DNA]</scope>
    <source>
        <strain evidence="5">1PO1SC</strain>
    </source>
</reference>
<dbReference type="PROSITE" id="PS00380">
    <property type="entry name" value="RHODANESE_1"/>
    <property type="match status" value="1"/>
</dbReference>
<dbReference type="PANTHER" id="PTHR11364:SF27">
    <property type="entry name" value="SULFURTRANSFERASE"/>
    <property type="match status" value="1"/>
</dbReference>
<keyword evidence="2" id="KW-0677">Repeat</keyword>
<keyword evidence="5" id="KW-1185">Reference proteome</keyword>
<sequence length="276" mass="30902">MKNLVDAAWVKEHIEEIRVVDCRFNLANRAEGQEKYRQDHIPGAVYFHLEEDLSGTVSIHGGRHPLPSVEQLTASLQKAGISNGTTIVVYDGGEASFASRFWWLLKYVGHEKVYVLDGGYKEWLKHGYPVDDIIPAYDESNYQVQVVNDICASYEEVKEVSSNETAEAILIDSREEQRYKGINEPIDKKAGHIPGAVNKVWTDALSEGRFKSGEEQSNRFSEYDKNTPLIVYCGSGVTASPNFLALKEAGFKNVKLYPGSFSDWISYGDNPVGTKK</sequence>
<dbReference type="EMBL" id="PISD01000008">
    <property type="protein sequence ID" value="PKG30024.1"/>
    <property type="molecule type" value="Genomic_DNA"/>
</dbReference>
<dbReference type="InterPro" id="IPR001307">
    <property type="entry name" value="Thiosulphate_STrfase_CS"/>
</dbReference>
<dbReference type="InterPro" id="IPR001763">
    <property type="entry name" value="Rhodanese-like_dom"/>
</dbReference>
<dbReference type="PANTHER" id="PTHR11364">
    <property type="entry name" value="THIOSULFATE SULFERTANSFERASE"/>
    <property type="match status" value="1"/>
</dbReference>
<dbReference type="CDD" id="cd01448">
    <property type="entry name" value="TST_Repeat_1"/>
    <property type="match status" value="1"/>
</dbReference>
<gene>
    <name evidence="4" type="ORF">CWS20_03220</name>
</gene>
<name>A0A2N0ZKI9_9BACI</name>
<dbReference type="Pfam" id="PF00581">
    <property type="entry name" value="Rhodanese"/>
    <property type="match status" value="2"/>
</dbReference>
<dbReference type="SUPFAM" id="SSF52821">
    <property type="entry name" value="Rhodanese/Cell cycle control phosphatase"/>
    <property type="match status" value="2"/>
</dbReference>
<feature type="domain" description="Rhodanese" evidence="3">
    <location>
        <begin position="13"/>
        <end position="132"/>
    </location>
</feature>
<evidence type="ECO:0000313" key="4">
    <source>
        <dbReference type="EMBL" id="PKG30024.1"/>
    </source>
</evidence>
<accession>A0A2N0ZKI9</accession>
<proteinExistence type="predicted"/>
<feature type="domain" description="Rhodanese" evidence="3">
    <location>
        <begin position="164"/>
        <end position="273"/>
    </location>
</feature>
<dbReference type="CDD" id="cd01449">
    <property type="entry name" value="TST_Repeat_2"/>
    <property type="match status" value="1"/>
</dbReference>
<dbReference type="RefSeq" id="WP_066200390.1">
    <property type="nucleotide sequence ID" value="NZ_JARMMB010000019.1"/>
</dbReference>
<dbReference type="Proteomes" id="UP000233343">
    <property type="component" value="Unassembled WGS sequence"/>
</dbReference>
<dbReference type="PROSITE" id="PS50206">
    <property type="entry name" value="RHODANESE_3"/>
    <property type="match status" value="2"/>
</dbReference>
<organism evidence="4 5">
    <name type="scientific">Cytobacillus horneckiae</name>
    <dbReference type="NCBI Taxonomy" id="549687"/>
    <lineage>
        <taxon>Bacteria</taxon>
        <taxon>Bacillati</taxon>
        <taxon>Bacillota</taxon>
        <taxon>Bacilli</taxon>
        <taxon>Bacillales</taxon>
        <taxon>Bacillaceae</taxon>
        <taxon>Cytobacillus</taxon>
    </lineage>
</organism>
<dbReference type="InterPro" id="IPR045078">
    <property type="entry name" value="TST/MPST-like"/>
</dbReference>
<evidence type="ECO:0000313" key="5">
    <source>
        <dbReference type="Proteomes" id="UP000233343"/>
    </source>
</evidence>
<dbReference type="AlphaFoldDB" id="A0A2N0ZKI9"/>
<keyword evidence="1 4" id="KW-0808">Transferase</keyword>
<evidence type="ECO:0000259" key="3">
    <source>
        <dbReference type="PROSITE" id="PS50206"/>
    </source>
</evidence>
<comment type="caution">
    <text evidence="4">The sequence shown here is derived from an EMBL/GenBank/DDBJ whole genome shotgun (WGS) entry which is preliminary data.</text>
</comment>